<reference evidence="4" key="1">
    <citation type="submission" date="2016-10" db="EMBL/GenBank/DDBJ databases">
        <authorList>
            <person name="Varghese N."/>
            <person name="Submissions S."/>
        </authorList>
    </citation>
    <scope>NUCLEOTIDE SEQUENCE [LARGE SCALE GENOMIC DNA]</scope>
    <source>
        <strain evidence="4">DSM 45789</strain>
    </source>
</reference>
<dbReference type="Proteomes" id="UP000198660">
    <property type="component" value="Unassembled WGS sequence"/>
</dbReference>
<dbReference type="RefSeq" id="WP_091837375.1">
    <property type="nucleotide sequence ID" value="NZ_FPAA01000007.1"/>
</dbReference>
<gene>
    <name evidence="3" type="ORF">SAMN05444972_107178</name>
</gene>
<keyword evidence="1" id="KW-1133">Transmembrane helix</keyword>
<dbReference type="Pfam" id="PF03413">
    <property type="entry name" value="PepSY"/>
    <property type="match status" value="2"/>
</dbReference>
<dbReference type="InterPro" id="IPR005625">
    <property type="entry name" value="PepSY-ass_TM"/>
</dbReference>
<sequence length="459" mass="51259">MAEPQYQSPTQDTAQQKRSHQLFRAIWRWHFYAGLIFSPFLIMLAITGGIYLFKPQIEGMLYKDQLQVQAEHTELKPSEQLDRVKKAYPKAQILSYRPHPEANRSSEVRLQNGTTSLTVFINPYNGKILGDLAEDDRLMNKLQEIHGELMAGTTGDRLVELAACWGLILIISGIYLWWPRDKTGIFGTLLPRLRTGKRTFWRDLHAVPAFWLSLGIAMLILTGLPWSGFWGEQVQKLSTAAGAGYPAAVMGEDIPKSTLPSKDVAKVPWAAEERPVPQSKSQKAMPISIDQAVSIANEKKVHPGYNVTFPEGKTGVYTVSVFPDKPTDEATLHLDQYSGNVLDDYRFKDYGIMAKLISTGIALHQGTYFGLANQLIDLLICIGIILIAVTGFMMWWKRKPGNQLGAPSLPKNFALAKGTVILIILLGILFPLAGLSLLVVLLLDWLVIRRIPALKKWIG</sequence>
<dbReference type="PANTHER" id="PTHR34219:SF1">
    <property type="entry name" value="PEPSY DOMAIN-CONTAINING PROTEIN"/>
    <property type="match status" value="1"/>
</dbReference>
<evidence type="ECO:0000256" key="1">
    <source>
        <dbReference type="SAM" id="Phobius"/>
    </source>
</evidence>
<evidence type="ECO:0000259" key="2">
    <source>
        <dbReference type="Pfam" id="PF03413"/>
    </source>
</evidence>
<feature type="transmembrane region" description="Helical" evidence="1">
    <location>
        <begin position="416"/>
        <end position="447"/>
    </location>
</feature>
<name>A0A1I6SL77_9BACL</name>
<organism evidence="3 4">
    <name type="scientific">Marininema halotolerans</name>
    <dbReference type="NCBI Taxonomy" id="1155944"/>
    <lineage>
        <taxon>Bacteria</taxon>
        <taxon>Bacillati</taxon>
        <taxon>Bacillota</taxon>
        <taxon>Bacilli</taxon>
        <taxon>Bacillales</taxon>
        <taxon>Thermoactinomycetaceae</taxon>
        <taxon>Marininema</taxon>
    </lineage>
</organism>
<feature type="domain" description="PepSY" evidence="2">
    <location>
        <begin position="77"/>
        <end position="131"/>
    </location>
</feature>
<evidence type="ECO:0000313" key="3">
    <source>
        <dbReference type="EMBL" id="SFS77705.1"/>
    </source>
</evidence>
<dbReference type="OrthoDB" id="111691at2"/>
<keyword evidence="1" id="KW-0472">Membrane</keyword>
<keyword evidence="1" id="KW-0812">Transmembrane</keyword>
<accession>A0A1I6SL77</accession>
<dbReference type="PANTHER" id="PTHR34219">
    <property type="entry name" value="IRON-REGULATED INNER MEMBRANE PROTEIN-RELATED"/>
    <property type="match status" value="1"/>
</dbReference>
<feature type="transmembrane region" description="Helical" evidence="1">
    <location>
        <begin position="29"/>
        <end position="53"/>
    </location>
</feature>
<keyword evidence="4" id="KW-1185">Reference proteome</keyword>
<proteinExistence type="predicted"/>
<feature type="transmembrane region" description="Helical" evidence="1">
    <location>
        <begin position="209"/>
        <end position="229"/>
    </location>
</feature>
<evidence type="ECO:0000313" key="4">
    <source>
        <dbReference type="Proteomes" id="UP000198660"/>
    </source>
</evidence>
<dbReference type="EMBL" id="FPAA01000007">
    <property type="protein sequence ID" value="SFS77705.1"/>
    <property type="molecule type" value="Genomic_DNA"/>
</dbReference>
<dbReference type="InterPro" id="IPR025711">
    <property type="entry name" value="PepSY"/>
</dbReference>
<feature type="transmembrane region" description="Helical" evidence="1">
    <location>
        <begin position="158"/>
        <end position="178"/>
    </location>
</feature>
<dbReference type="Pfam" id="PF03929">
    <property type="entry name" value="PepSY_TM"/>
    <property type="match status" value="1"/>
</dbReference>
<protein>
    <submittedName>
        <fullName evidence="3">Uncharacterized iron-regulated membrane protein</fullName>
    </submittedName>
</protein>
<feature type="transmembrane region" description="Helical" evidence="1">
    <location>
        <begin position="375"/>
        <end position="396"/>
    </location>
</feature>
<dbReference type="AlphaFoldDB" id="A0A1I6SL77"/>
<feature type="domain" description="PepSY" evidence="2">
    <location>
        <begin position="286"/>
        <end position="344"/>
    </location>
</feature>